<comment type="caution">
    <text evidence="1">The sequence shown here is derived from an EMBL/GenBank/DDBJ whole genome shotgun (WGS) entry which is preliminary data.</text>
</comment>
<sequence length="243" mass="26806">MSHCILGLRVHRIFHHRKRVDHGRTKTYLPQDFGHASKQHGRSAFNPRPGHSGYSHVGIVPDDAVDRRVLLGDLLFPPPLHSGAAPYPLQSPSSVLKTSMLRAVQISSLAHSSSRRHVSEVCRYKSNADRVCKTFSFSLPPSKNVDERTTVAERLAFWPPTNAIRVQSPAKSLRIFACGNSAGLCRWSAGLLGDLPFPPSFPSGAAPYSPQSPSSALKKSMLRAVQRSSITHSLTLYFQHLKQ</sequence>
<evidence type="ECO:0000313" key="2">
    <source>
        <dbReference type="Proteomes" id="UP001159363"/>
    </source>
</evidence>
<evidence type="ECO:0000313" key="1">
    <source>
        <dbReference type="EMBL" id="KAJ8888940.1"/>
    </source>
</evidence>
<organism evidence="1 2">
    <name type="scientific">Dryococelus australis</name>
    <dbReference type="NCBI Taxonomy" id="614101"/>
    <lineage>
        <taxon>Eukaryota</taxon>
        <taxon>Metazoa</taxon>
        <taxon>Ecdysozoa</taxon>
        <taxon>Arthropoda</taxon>
        <taxon>Hexapoda</taxon>
        <taxon>Insecta</taxon>
        <taxon>Pterygota</taxon>
        <taxon>Neoptera</taxon>
        <taxon>Polyneoptera</taxon>
        <taxon>Phasmatodea</taxon>
        <taxon>Verophasmatodea</taxon>
        <taxon>Anareolatae</taxon>
        <taxon>Phasmatidae</taxon>
        <taxon>Eurycanthinae</taxon>
        <taxon>Dryococelus</taxon>
    </lineage>
</organism>
<name>A0ABQ9HY00_9NEOP</name>
<proteinExistence type="predicted"/>
<dbReference type="Proteomes" id="UP001159363">
    <property type="component" value="Chromosome 3"/>
</dbReference>
<gene>
    <name evidence="1" type="ORF">PR048_008434</name>
</gene>
<keyword evidence="2" id="KW-1185">Reference proteome</keyword>
<reference evidence="1 2" key="1">
    <citation type="submission" date="2023-02" db="EMBL/GenBank/DDBJ databases">
        <title>LHISI_Scaffold_Assembly.</title>
        <authorList>
            <person name="Stuart O.P."/>
            <person name="Cleave R."/>
            <person name="Magrath M.J.L."/>
            <person name="Mikheyev A.S."/>
        </authorList>
    </citation>
    <scope>NUCLEOTIDE SEQUENCE [LARGE SCALE GENOMIC DNA]</scope>
    <source>
        <strain evidence="1">Daus_M_001</strain>
        <tissue evidence="1">Leg muscle</tissue>
    </source>
</reference>
<protein>
    <submittedName>
        <fullName evidence="1">Uncharacterized protein</fullName>
    </submittedName>
</protein>
<accession>A0ABQ9HY00</accession>
<dbReference type="EMBL" id="JARBHB010000003">
    <property type="protein sequence ID" value="KAJ8888940.1"/>
    <property type="molecule type" value="Genomic_DNA"/>
</dbReference>